<accession>A0A8H7P7H6</accession>
<sequence>MIFHEHMMTLSDEIRLVWSHKFSGATLVFLLNRYLVLSLGVAIVLQTGVWDTALVSTLATFSHNILSQSYLLLHREAAVVFSALRAYAIGGLVLFPAAVTLFLGLLPAIVAIVSTVSSFSIVAF</sequence>
<keyword evidence="1" id="KW-0812">Transmembrane</keyword>
<dbReference type="Proteomes" id="UP000639403">
    <property type="component" value="Unassembled WGS sequence"/>
</dbReference>
<reference evidence="3" key="2">
    <citation type="journal article" name="Front. Microbiol.">
        <title>Degradative Capacity of Two Strains of Rhodonia placenta: From Phenotype to Genotype.</title>
        <authorList>
            <person name="Kolle M."/>
            <person name="Horta M.A.C."/>
            <person name="Nowrousian M."/>
            <person name="Ohm R.A."/>
            <person name="Benz J.P."/>
            <person name="Pilgard A."/>
        </authorList>
    </citation>
    <scope>NUCLEOTIDE SEQUENCE</scope>
    <source>
        <strain evidence="3">FPRL280</strain>
    </source>
</reference>
<dbReference type="Pfam" id="PF20151">
    <property type="entry name" value="DUF6533"/>
    <property type="match status" value="1"/>
</dbReference>
<organism evidence="3 4">
    <name type="scientific">Rhodonia placenta</name>
    <dbReference type="NCBI Taxonomy" id="104341"/>
    <lineage>
        <taxon>Eukaryota</taxon>
        <taxon>Fungi</taxon>
        <taxon>Dikarya</taxon>
        <taxon>Basidiomycota</taxon>
        <taxon>Agaricomycotina</taxon>
        <taxon>Agaricomycetes</taxon>
        <taxon>Polyporales</taxon>
        <taxon>Adustoporiaceae</taxon>
        <taxon>Rhodonia</taxon>
    </lineage>
</organism>
<evidence type="ECO:0000313" key="3">
    <source>
        <dbReference type="EMBL" id="KAF9818557.1"/>
    </source>
</evidence>
<gene>
    <name evidence="3" type="ORF">IEO21_02662</name>
</gene>
<evidence type="ECO:0000313" key="4">
    <source>
        <dbReference type="Proteomes" id="UP000639403"/>
    </source>
</evidence>
<protein>
    <recommendedName>
        <fullName evidence="2">DUF6533 domain-containing protein</fullName>
    </recommendedName>
</protein>
<reference evidence="3" key="1">
    <citation type="submission" date="2020-11" db="EMBL/GenBank/DDBJ databases">
        <authorList>
            <person name="Koelle M."/>
            <person name="Horta M.A.C."/>
            <person name="Nowrousian M."/>
            <person name="Ohm R.A."/>
            <person name="Benz P."/>
            <person name="Pilgard A."/>
        </authorList>
    </citation>
    <scope>NUCLEOTIDE SEQUENCE</scope>
    <source>
        <strain evidence="3">FPRL280</strain>
    </source>
</reference>
<feature type="domain" description="DUF6533" evidence="2">
    <location>
        <begin position="2"/>
        <end position="37"/>
    </location>
</feature>
<evidence type="ECO:0000256" key="1">
    <source>
        <dbReference type="SAM" id="Phobius"/>
    </source>
</evidence>
<keyword evidence="1" id="KW-0472">Membrane</keyword>
<comment type="caution">
    <text evidence="3">The sequence shown here is derived from an EMBL/GenBank/DDBJ whole genome shotgun (WGS) entry which is preliminary data.</text>
</comment>
<keyword evidence="1" id="KW-1133">Transmembrane helix</keyword>
<feature type="transmembrane region" description="Helical" evidence="1">
    <location>
        <begin position="77"/>
        <end position="95"/>
    </location>
</feature>
<evidence type="ECO:0000259" key="2">
    <source>
        <dbReference type="Pfam" id="PF20151"/>
    </source>
</evidence>
<dbReference type="AlphaFoldDB" id="A0A8H7P7H6"/>
<proteinExistence type="predicted"/>
<feature type="transmembrane region" description="Helical" evidence="1">
    <location>
        <begin position="34"/>
        <end position="56"/>
    </location>
</feature>
<name>A0A8H7P7H6_9APHY</name>
<dbReference type="InterPro" id="IPR045340">
    <property type="entry name" value="DUF6533"/>
</dbReference>
<feature type="transmembrane region" description="Helical" evidence="1">
    <location>
        <begin position="101"/>
        <end position="123"/>
    </location>
</feature>
<dbReference type="EMBL" id="JADOXO010000028">
    <property type="protein sequence ID" value="KAF9818557.1"/>
    <property type="molecule type" value="Genomic_DNA"/>
</dbReference>